<dbReference type="EMBL" id="CAADRN010000090">
    <property type="protein sequence ID" value="VFU12604.1"/>
    <property type="molecule type" value="Genomic_DNA"/>
</dbReference>
<name>A0A485LXT6_9ZZZZ</name>
<evidence type="ECO:0000259" key="4">
    <source>
        <dbReference type="PROSITE" id="PS51554"/>
    </source>
</evidence>
<dbReference type="AlphaFoldDB" id="A0A485LXT6"/>
<keyword evidence="1" id="KW-0556">Organic radical</keyword>
<dbReference type="InterPro" id="IPR051215">
    <property type="entry name" value="GRE"/>
</dbReference>
<dbReference type="PROSITE" id="PS51554">
    <property type="entry name" value="PFL"/>
    <property type="match status" value="1"/>
</dbReference>
<proteinExistence type="predicted"/>
<keyword evidence="5" id="KW-0670">Pyruvate</keyword>
<dbReference type="InterPro" id="IPR001150">
    <property type="entry name" value="Gly_radical"/>
</dbReference>
<keyword evidence="2 5" id="KW-0456">Lyase</keyword>
<reference evidence="5" key="1">
    <citation type="submission" date="2019-03" db="EMBL/GenBank/DDBJ databases">
        <authorList>
            <person name="Hao L."/>
        </authorList>
    </citation>
    <scope>NUCLEOTIDE SEQUENCE</scope>
</reference>
<dbReference type="SUPFAM" id="SSF51998">
    <property type="entry name" value="PFL-like glycyl radical enzymes"/>
    <property type="match status" value="1"/>
</dbReference>
<dbReference type="PROSITE" id="PS51149">
    <property type="entry name" value="GLY_RADICAL_2"/>
    <property type="match status" value="1"/>
</dbReference>
<dbReference type="PANTHER" id="PTHR43641:SF2">
    <property type="entry name" value="DEHYDRATASE YBIW-RELATED"/>
    <property type="match status" value="1"/>
</dbReference>
<organism evidence="5">
    <name type="scientific">anaerobic digester metagenome</name>
    <dbReference type="NCBI Taxonomy" id="1263854"/>
    <lineage>
        <taxon>unclassified sequences</taxon>
        <taxon>metagenomes</taxon>
        <taxon>ecological metagenomes</taxon>
    </lineage>
</organism>
<dbReference type="EC" id="2.3.1.54" evidence="5"/>
<evidence type="ECO:0000313" key="5">
    <source>
        <dbReference type="EMBL" id="VFU12604.1"/>
    </source>
</evidence>
<dbReference type="PANTHER" id="PTHR43641">
    <property type="entry name" value="FORMATE ACETYLTRANSFERASE 3-RELATED"/>
    <property type="match status" value="1"/>
</dbReference>
<dbReference type="InterPro" id="IPR004184">
    <property type="entry name" value="PFL_dom"/>
</dbReference>
<dbReference type="InterPro" id="IPR019777">
    <property type="entry name" value="Form_AcTrfase_GR_CS"/>
</dbReference>
<dbReference type="GO" id="GO:0005829">
    <property type="term" value="C:cytosol"/>
    <property type="evidence" value="ECO:0007669"/>
    <property type="project" value="TreeGrafter"/>
</dbReference>
<keyword evidence="5" id="KW-0808">Transferase</keyword>
<evidence type="ECO:0000256" key="1">
    <source>
        <dbReference type="ARBA" id="ARBA00022818"/>
    </source>
</evidence>
<evidence type="ECO:0000256" key="2">
    <source>
        <dbReference type="ARBA" id="ARBA00023239"/>
    </source>
</evidence>
<sequence length="796" mass="88952">MDTPHTIDGKRAVIWTEAMQKHTEYSLQVRCALAFREVLKKVPLYINENLILGDMAAPPRCAPIYPEFSFDWIIDELDNAPFNKRPGDRFEYTKETEQVIKSIYPYWKGKTVHDLIKSLATEEQIKGEAQYGEGIFFPGNYFSSGVGHCSPRFELMLAIGWKGIREKVLKAQAALDLSTPEGVKKNDFYRAELICLDAITIYIQRYADEARKLAAGEKDAKRKAELLKCADVCEWIKENPPRTFYEAIQLTWFMIVTIQIEGNGHSIAYGRFDQYLYPFYKKDLADGTATKDEIQELIECFFMKICSLTKIRDKDSTAAFGGAEIGGPSLAVGGVTPDGQDATNELSFMAVDALVHTRLHAPWITSRHHINEPEEWWVKCTKAAKIGLGSPSFFNDEVIIPGMLNRGIPIEDARDYQPLGCVEPDVAGREYGWHDMAFFNMNKVFELALNNGRCLKCSDECGRYDKCVGAGSQLGIDTGSLADFETFDEVKEAYDKQMKYWVDNFVGFCTCCDIAHQTRKPLPFLSLMIEDCIDKGIDVTAGGARYNFTGPQALSTANVADGLSAINELIFKQKKITGAEMLDALKKNWEGYEALYALVNSSKIPHYGNDIEEVDMLARFAALSYCKHIEKRPTAHGGIFQPGIYPVSGNVPAGACNGATPDGRKAGEPTSDGVSPVHTVRCSHDISGPTAVVKSVSTLDHLIASNGTLLNMRFAPSTLQGEIGDENFINMMKVFFRRKGFHNQINVVSRETLIDAQKNPEKYKGLIVRVAGYSAFFTELDPRLQQDIIDRTELEF</sequence>
<dbReference type="Pfam" id="PF02901">
    <property type="entry name" value="PFL-like"/>
    <property type="match status" value="1"/>
</dbReference>
<evidence type="ECO:0000259" key="3">
    <source>
        <dbReference type="PROSITE" id="PS51149"/>
    </source>
</evidence>
<dbReference type="GO" id="GO:0016829">
    <property type="term" value="F:lyase activity"/>
    <property type="evidence" value="ECO:0007669"/>
    <property type="project" value="UniProtKB-KW"/>
</dbReference>
<keyword evidence="5" id="KW-0012">Acyltransferase</keyword>
<protein>
    <submittedName>
        <fullName evidence="5">Pyruvate formate-lyase</fullName>
        <ecNumber evidence="5">2.3.1.54</ecNumber>
    </submittedName>
</protein>
<feature type="domain" description="Glycine radical" evidence="3">
    <location>
        <begin position="676"/>
        <end position="796"/>
    </location>
</feature>
<dbReference type="NCBIfam" id="TIGR01774">
    <property type="entry name" value="PFL2-3"/>
    <property type="match status" value="1"/>
</dbReference>
<dbReference type="Pfam" id="PF01228">
    <property type="entry name" value="Gly_radical"/>
    <property type="match status" value="1"/>
</dbReference>
<gene>
    <name evidence="5" type="primary">pflD</name>
    <name evidence="5" type="ORF">SCFA_180006</name>
</gene>
<dbReference type="InterPro" id="IPR010098">
    <property type="entry name" value="PFL2/GDeHydtase_fam"/>
</dbReference>
<accession>A0A485LXT6</accession>
<dbReference type="PROSITE" id="PS00850">
    <property type="entry name" value="GLY_RADICAL_1"/>
    <property type="match status" value="1"/>
</dbReference>
<feature type="domain" description="PFL" evidence="4">
    <location>
        <begin position="1"/>
        <end position="665"/>
    </location>
</feature>
<dbReference type="GO" id="GO:0008861">
    <property type="term" value="F:formate C-acetyltransferase activity"/>
    <property type="evidence" value="ECO:0007669"/>
    <property type="project" value="UniProtKB-EC"/>
</dbReference>
<dbReference type="Gene3D" id="3.20.70.20">
    <property type="match status" value="1"/>
</dbReference>